<dbReference type="EMBL" id="CP110615">
    <property type="protein sequence ID" value="UZJ24512.1"/>
    <property type="molecule type" value="Genomic_DNA"/>
</dbReference>
<sequence length="221" mass="24747">MNGEPPTAPDIAGTLHASTLMRTLGRVRPLFHSEADFQFAFAQAVVAADPTLEVRLEVRQSAERAEYVDLACWSPNGTHTLIEFKYATAGWDGTDSHGEAFTVRHHGAYDLTRRYYIHDVHRLERFTAAKPRITGLAILLTNEPSLWNNTGRPGARDANFRLHEGRTLGGHLVWGTGTTPKYDQDLTGTYSTQWQDYSMVDDGPRGRFRWLGLHISPILAT</sequence>
<evidence type="ECO:0000313" key="1">
    <source>
        <dbReference type="EMBL" id="UZJ24512.1"/>
    </source>
</evidence>
<dbReference type="Proteomes" id="UP001164965">
    <property type="component" value="Chromosome"/>
</dbReference>
<keyword evidence="2" id="KW-1185">Reference proteome</keyword>
<reference evidence="1" key="1">
    <citation type="submission" date="2022-10" db="EMBL/GenBank/DDBJ databases">
        <title>Rhodococcus sp.75.</title>
        <authorList>
            <person name="Sun M."/>
        </authorList>
    </citation>
    <scope>NUCLEOTIDE SEQUENCE</scope>
    <source>
        <strain evidence="1">75</strain>
    </source>
</reference>
<accession>A0ABY6NYP5</accession>
<evidence type="ECO:0000313" key="2">
    <source>
        <dbReference type="Proteomes" id="UP001164965"/>
    </source>
</evidence>
<gene>
    <name evidence="1" type="ORF">RHODO2019_15470</name>
</gene>
<dbReference type="RefSeq" id="WP_265382619.1">
    <property type="nucleotide sequence ID" value="NZ_CP110615.1"/>
</dbReference>
<organism evidence="1 2">
    <name type="scientific">Rhodococcus antarcticus</name>
    <dbReference type="NCBI Taxonomy" id="2987751"/>
    <lineage>
        <taxon>Bacteria</taxon>
        <taxon>Bacillati</taxon>
        <taxon>Actinomycetota</taxon>
        <taxon>Actinomycetes</taxon>
        <taxon>Mycobacteriales</taxon>
        <taxon>Nocardiaceae</taxon>
        <taxon>Rhodococcus</taxon>
    </lineage>
</organism>
<protein>
    <submittedName>
        <fullName evidence="1">Uncharacterized protein</fullName>
    </submittedName>
</protein>
<name>A0ABY6NYP5_9NOCA</name>
<proteinExistence type="predicted"/>